<dbReference type="Pfam" id="PF02518">
    <property type="entry name" value="HATPase_c"/>
    <property type="match status" value="1"/>
</dbReference>
<dbReference type="InterPro" id="IPR036097">
    <property type="entry name" value="HisK_dim/P_sf"/>
</dbReference>
<feature type="coiled-coil region" evidence="6">
    <location>
        <begin position="105"/>
        <end position="132"/>
    </location>
</feature>
<accession>A0A385SJ75</accession>
<keyword evidence="9" id="KW-1185">Reference proteome</keyword>
<dbReference type="GO" id="GO:0000155">
    <property type="term" value="F:phosphorelay sensor kinase activity"/>
    <property type="evidence" value="ECO:0007669"/>
    <property type="project" value="InterPro"/>
</dbReference>
<evidence type="ECO:0000256" key="5">
    <source>
        <dbReference type="ARBA" id="ARBA00022777"/>
    </source>
</evidence>
<dbReference type="AlphaFoldDB" id="A0A385SJ75"/>
<name>A0A385SJ75_9BACT</name>
<dbReference type="InterPro" id="IPR003594">
    <property type="entry name" value="HATPase_dom"/>
</dbReference>
<dbReference type="InterPro" id="IPR036890">
    <property type="entry name" value="HATPase_C_sf"/>
</dbReference>
<dbReference type="PRINTS" id="PR00344">
    <property type="entry name" value="BCTRLSENSOR"/>
</dbReference>
<dbReference type="Gene3D" id="3.30.565.10">
    <property type="entry name" value="Histidine kinase-like ATPase, C-terminal domain"/>
    <property type="match status" value="1"/>
</dbReference>
<reference evidence="9" key="1">
    <citation type="submission" date="2018-09" db="EMBL/GenBank/DDBJ databases">
        <title>Chryseolinea sp. KIS68-18 isolated from soil.</title>
        <authorList>
            <person name="Weon H.-Y."/>
            <person name="Kwon S.-W."/>
            <person name="Lee S.A."/>
        </authorList>
    </citation>
    <scope>NUCLEOTIDE SEQUENCE [LARGE SCALE GENOMIC DNA]</scope>
    <source>
        <strain evidence="9">KIS68-18</strain>
    </source>
</reference>
<evidence type="ECO:0000256" key="3">
    <source>
        <dbReference type="ARBA" id="ARBA00022553"/>
    </source>
</evidence>
<dbReference type="SUPFAM" id="SSF55874">
    <property type="entry name" value="ATPase domain of HSP90 chaperone/DNA topoisomerase II/histidine kinase"/>
    <property type="match status" value="1"/>
</dbReference>
<dbReference type="KEGG" id="chk:D4L85_05060"/>
<organism evidence="8 9">
    <name type="scientific">Chryseolinea soli</name>
    <dbReference type="NCBI Taxonomy" id="2321403"/>
    <lineage>
        <taxon>Bacteria</taxon>
        <taxon>Pseudomonadati</taxon>
        <taxon>Bacteroidota</taxon>
        <taxon>Cytophagia</taxon>
        <taxon>Cytophagales</taxon>
        <taxon>Fulvivirgaceae</taxon>
        <taxon>Chryseolinea</taxon>
    </lineage>
</organism>
<dbReference type="Gene3D" id="1.10.287.130">
    <property type="match status" value="1"/>
</dbReference>
<dbReference type="InterPro" id="IPR052162">
    <property type="entry name" value="Sensor_kinase/Photoreceptor"/>
</dbReference>
<dbReference type="InterPro" id="IPR003661">
    <property type="entry name" value="HisK_dim/P_dom"/>
</dbReference>
<evidence type="ECO:0000256" key="6">
    <source>
        <dbReference type="SAM" id="Coils"/>
    </source>
</evidence>
<dbReference type="InterPro" id="IPR005467">
    <property type="entry name" value="His_kinase_dom"/>
</dbReference>
<sequence length="385" mass="43282">MITLDKDSLNLITMNSNLQNISSTPNEPWFSHPLGKLNIPHEWLMSGERREKGFAGPDLKRSVPGRSRKLIPASKPFDYEHGEHRANRIGTDCLQEIQKIKEASEEDLCSTRQELSKALDELRRRNAAWIEAEKELCRTKILLEQYHFLSNHDLQEPLRKLQMFSDLLSGPQANLNDYAQKYSEKINAAAARMSLLLKDLSHFSLARKTDAENFETVDLNKVVNEVTSDLETVTRKKNATIHSSPLPVIQGDPAQIKQLFQNLLGNALTFNRGNAIIEISASKGTAYTFPNCTGLKTGTAYVCIRITDNGIGFDQKYATKIFTLFQRLREKKGLKGSGTGLSICKQIIENHDGLIYAYGRENEGATFTLFFPCNQKSSSSLASRL</sequence>
<evidence type="ECO:0000256" key="1">
    <source>
        <dbReference type="ARBA" id="ARBA00000085"/>
    </source>
</evidence>
<comment type="catalytic activity">
    <reaction evidence="1">
        <text>ATP + protein L-histidine = ADP + protein N-phospho-L-histidine.</text>
        <dbReference type="EC" id="2.7.13.3"/>
    </reaction>
</comment>
<dbReference type="InterPro" id="IPR004358">
    <property type="entry name" value="Sig_transdc_His_kin-like_C"/>
</dbReference>
<keyword evidence="6" id="KW-0175">Coiled coil</keyword>
<keyword evidence="3" id="KW-0597">Phosphoprotein</keyword>
<dbReference type="SUPFAM" id="SSF47384">
    <property type="entry name" value="Homodimeric domain of signal transducing histidine kinase"/>
    <property type="match status" value="1"/>
</dbReference>
<gene>
    <name evidence="8" type="ORF">D4L85_05060</name>
</gene>
<evidence type="ECO:0000256" key="2">
    <source>
        <dbReference type="ARBA" id="ARBA00012438"/>
    </source>
</evidence>
<dbReference type="EMBL" id="CP032382">
    <property type="protein sequence ID" value="AYB29985.1"/>
    <property type="molecule type" value="Genomic_DNA"/>
</dbReference>
<proteinExistence type="predicted"/>
<dbReference type="CDD" id="cd00082">
    <property type="entry name" value="HisKA"/>
    <property type="match status" value="1"/>
</dbReference>
<evidence type="ECO:0000313" key="9">
    <source>
        <dbReference type="Proteomes" id="UP000266183"/>
    </source>
</evidence>
<evidence type="ECO:0000259" key="7">
    <source>
        <dbReference type="PROSITE" id="PS50109"/>
    </source>
</evidence>
<keyword evidence="4" id="KW-0808">Transferase</keyword>
<evidence type="ECO:0000256" key="4">
    <source>
        <dbReference type="ARBA" id="ARBA00022679"/>
    </source>
</evidence>
<keyword evidence="5" id="KW-0418">Kinase</keyword>
<dbReference type="PANTHER" id="PTHR43304">
    <property type="entry name" value="PHYTOCHROME-LIKE PROTEIN CPH1"/>
    <property type="match status" value="1"/>
</dbReference>
<evidence type="ECO:0000313" key="8">
    <source>
        <dbReference type="EMBL" id="AYB29985.1"/>
    </source>
</evidence>
<protein>
    <recommendedName>
        <fullName evidence="2">histidine kinase</fullName>
        <ecNumber evidence="2">2.7.13.3</ecNumber>
    </recommendedName>
</protein>
<dbReference type="PANTHER" id="PTHR43304:SF1">
    <property type="entry name" value="PAC DOMAIN-CONTAINING PROTEIN"/>
    <property type="match status" value="1"/>
</dbReference>
<dbReference type="EC" id="2.7.13.3" evidence="2"/>
<dbReference type="PROSITE" id="PS50109">
    <property type="entry name" value="HIS_KIN"/>
    <property type="match status" value="1"/>
</dbReference>
<feature type="domain" description="Histidine kinase" evidence="7">
    <location>
        <begin position="149"/>
        <end position="375"/>
    </location>
</feature>
<dbReference type="Proteomes" id="UP000266183">
    <property type="component" value="Chromosome"/>
</dbReference>
<dbReference type="SMART" id="SM00387">
    <property type="entry name" value="HATPase_c"/>
    <property type="match status" value="1"/>
</dbReference>